<evidence type="ECO:0000259" key="13">
    <source>
        <dbReference type="Pfam" id="PF08496"/>
    </source>
</evidence>
<dbReference type="GO" id="GO:0004252">
    <property type="term" value="F:serine-type endopeptidase activity"/>
    <property type="evidence" value="ECO:0007669"/>
    <property type="project" value="InterPro"/>
</dbReference>
<proteinExistence type="inferred from homology"/>
<feature type="signal peptide" evidence="11">
    <location>
        <begin position="1"/>
        <end position="20"/>
    </location>
</feature>
<feature type="compositionally biased region" description="Basic and acidic residues" evidence="10">
    <location>
        <begin position="767"/>
        <end position="777"/>
    </location>
</feature>
<evidence type="ECO:0000256" key="6">
    <source>
        <dbReference type="ARBA" id="ARBA00022801"/>
    </source>
</evidence>
<keyword evidence="11" id="KW-0732">Signal</keyword>
<dbReference type="Pfam" id="PF08496">
    <property type="entry name" value="Peptidase_S49_N"/>
    <property type="match status" value="1"/>
</dbReference>
<name>A0AAD2FEJ2_9STRA</name>
<dbReference type="AlphaFoldDB" id="A0AAD2FEJ2"/>
<sequence>MKFSGLCISLLLLLAPDNNANNLSDAFTTSPGSTTTSHYYCHKKATNNPFHTATIAAASSSSRTATNSRRRSTTRTAARTTRTAASHLHASPNVVEVAGDIVNAPLSQYFLRACIDNGIPALFTILTVAVAAFFIKKSREGGGNANDFFENKNAIDELYSDLYGSTASGKIGGNAGPFGGGFGGGLPGGGGGGGLNKEQKRNLGIPSTQYIQVKNLNEKYASYDFSLKMATSSKASAAADFRSQAFDRALQKALTPSFGSSSSSDDEATTTSSSSSSSPNIPSYAKAALLSAEKNFLTKGRTLVGEIQELEGQLVKASLDVEIIKMGMDKPYDPKPAAAASAAVIQEGDDDEKSIAGVIAGGVIGGGDNNGDDAADKKKKEEKAKKMQQQNKKITEKVTKELSKLQGELQDLELEFIQQAVAAVGPERALGFRAALLRDVQARGIGGLLKQLERRPLSAFFLQSDHHADAAAKSLFVMKFPGDVTASQLNELREEVTAIIRNAKPGDEALLVLQSGGGTVTGYGLAAGQLVRLKEKGIFLTIAVEQVAASGGYMMTCVADKIIASPFAVLGSIGVISEQPNVYERLKREGIEFQTVTAGEFKRTLTPTKKVTKEDFNKAKEDVSMILEQFSGFVAKNRPSLDIKSVATGETWFGDAALEKGLCDEIRPVDDVLLRYVDEGYQVYEIAYKAPTPIPSGLASLLPFSSSNLEGGSSNNDNNNYNSLGKRMVRWLVSSVMEEFRDNYLYERGTGTRMDQAQQRYMAQDDTADRMKMEERL</sequence>
<dbReference type="EMBL" id="CAKOGP040000224">
    <property type="protein sequence ID" value="CAJ1932844.1"/>
    <property type="molecule type" value="Genomic_DNA"/>
</dbReference>
<gene>
    <name evidence="14" type="ORF">CYCCA115_LOCUS3041</name>
</gene>
<feature type="region of interest" description="Disordered" evidence="10">
    <location>
        <begin position="255"/>
        <end position="281"/>
    </location>
</feature>
<dbReference type="NCBIfam" id="NF008745">
    <property type="entry name" value="PRK11778.1"/>
    <property type="match status" value="1"/>
</dbReference>
<evidence type="ECO:0008006" key="16">
    <source>
        <dbReference type="Google" id="ProtNLM"/>
    </source>
</evidence>
<protein>
    <recommendedName>
        <fullName evidence="16">Peptidase S49 domain-containing protein</fullName>
    </recommendedName>
</protein>
<feature type="compositionally biased region" description="Basic and acidic residues" evidence="10">
    <location>
        <begin position="374"/>
        <end position="385"/>
    </location>
</feature>
<dbReference type="Gene3D" id="3.90.226.10">
    <property type="entry name" value="2-enoyl-CoA Hydratase, Chain A, domain 1"/>
    <property type="match status" value="1"/>
</dbReference>
<dbReference type="InterPro" id="IPR047272">
    <property type="entry name" value="S49_SppA_C"/>
</dbReference>
<evidence type="ECO:0000313" key="14">
    <source>
        <dbReference type="EMBL" id="CAJ1932844.1"/>
    </source>
</evidence>
<feature type="chain" id="PRO_5042123519" description="Peptidase S49 domain-containing protein" evidence="11">
    <location>
        <begin position="21"/>
        <end position="777"/>
    </location>
</feature>
<dbReference type="GO" id="GO:0006508">
    <property type="term" value="P:proteolysis"/>
    <property type="evidence" value="ECO:0007669"/>
    <property type="project" value="UniProtKB-KW"/>
</dbReference>
<comment type="similarity">
    <text evidence="2">Belongs to the peptidase S49 family.</text>
</comment>
<dbReference type="InterPro" id="IPR002142">
    <property type="entry name" value="Peptidase_S49"/>
</dbReference>
<dbReference type="Pfam" id="PF01343">
    <property type="entry name" value="Peptidase_S49"/>
    <property type="match status" value="1"/>
</dbReference>
<comment type="subcellular location">
    <subcellularLocation>
        <location evidence="1">Cell membrane</location>
    </subcellularLocation>
</comment>
<evidence type="ECO:0000256" key="4">
    <source>
        <dbReference type="ARBA" id="ARBA00022670"/>
    </source>
</evidence>
<feature type="region of interest" description="Disordered" evidence="10">
    <location>
        <begin position="756"/>
        <end position="777"/>
    </location>
</feature>
<evidence type="ECO:0000256" key="10">
    <source>
        <dbReference type="SAM" id="MobiDB-lite"/>
    </source>
</evidence>
<keyword evidence="9" id="KW-0472">Membrane</keyword>
<evidence type="ECO:0000256" key="1">
    <source>
        <dbReference type="ARBA" id="ARBA00004236"/>
    </source>
</evidence>
<dbReference type="PANTHER" id="PTHR42987">
    <property type="entry name" value="PEPTIDASE S49"/>
    <property type="match status" value="1"/>
</dbReference>
<dbReference type="Proteomes" id="UP001295423">
    <property type="component" value="Unassembled WGS sequence"/>
</dbReference>
<feature type="domain" description="Peptidase S49" evidence="12">
    <location>
        <begin position="534"/>
        <end position="675"/>
    </location>
</feature>
<evidence type="ECO:0000256" key="11">
    <source>
        <dbReference type="SAM" id="SignalP"/>
    </source>
</evidence>
<evidence type="ECO:0000256" key="3">
    <source>
        <dbReference type="ARBA" id="ARBA00022475"/>
    </source>
</evidence>
<comment type="caution">
    <text evidence="14">The sequence shown here is derived from an EMBL/GenBank/DDBJ whole genome shotgun (WGS) entry which is preliminary data.</text>
</comment>
<feature type="domain" description="Peptidase S49 N-terminal proteobacteria" evidence="13">
    <location>
        <begin position="466"/>
        <end position="530"/>
    </location>
</feature>
<evidence type="ECO:0000256" key="8">
    <source>
        <dbReference type="ARBA" id="ARBA00022989"/>
    </source>
</evidence>
<keyword evidence="6" id="KW-0378">Hydrolase</keyword>
<keyword evidence="8" id="KW-1133">Transmembrane helix</keyword>
<feature type="region of interest" description="Disordered" evidence="10">
    <location>
        <begin position="366"/>
        <end position="393"/>
    </location>
</feature>
<organism evidence="14 15">
    <name type="scientific">Cylindrotheca closterium</name>
    <dbReference type="NCBI Taxonomy" id="2856"/>
    <lineage>
        <taxon>Eukaryota</taxon>
        <taxon>Sar</taxon>
        <taxon>Stramenopiles</taxon>
        <taxon>Ochrophyta</taxon>
        <taxon>Bacillariophyta</taxon>
        <taxon>Bacillariophyceae</taxon>
        <taxon>Bacillariophycidae</taxon>
        <taxon>Bacillariales</taxon>
        <taxon>Bacillariaceae</taxon>
        <taxon>Cylindrotheca</taxon>
    </lineage>
</organism>
<dbReference type="GO" id="GO:0005886">
    <property type="term" value="C:plasma membrane"/>
    <property type="evidence" value="ECO:0007669"/>
    <property type="project" value="UniProtKB-SubCell"/>
</dbReference>
<dbReference type="Gene3D" id="6.20.330.10">
    <property type="match status" value="1"/>
</dbReference>
<keyword evidence="3" id="KW-1003">Cell membrane</keyword>
<evidence type="ECO:0000256" key="5">
    <source>
        <dbReference type="ARBA" id="ARBA00022692"/>
    </source>
</evidence>
<dbReference type="InterPro" id="IPR013703">
    <property type="entry name" value="Peptidase_S49_N_proteobac"/>
</dbReference>
<reference evidence="14" key="1">
    <citation type="submission" date="2023-08" db="EMBL/GenBank/DDBJ databases">
        <authorList>
            <person name="Audoor S."/>
            <person name="Bilcke G."/>
        </authorList>
    </citation>
    <scope>NUCLEOTIDE SEQUENCE</scope>
</reference>
<evidence type="ECO:0000256" key="9">
    <source>
        <dbReference type="ARBA" id="ARBA00023136"/>
    </source>
</evidence>
<dbReference type="CDD" id="cd07023">
    <property type="entry name" value="S49_Sppa_N_C"/>
    <property type="match status" value="1"/>
</dbReference>
<dbReference type="PANTHER" id="PTHR42987:SF4">
    <property type="entry name" value="PROTEASE SOHB-RELATED"/>
    <property type="match status" value="1"/>
</dbReference>
<keyword evidence="4" id="KW-0645">Protease</keyword>
<keyword evidence="7" id="KW-0720">Serine protease</keyword>
<dbReference type="InterPro" id="IPR029045">
    <property type="entry name" value="ClpP/crotonase-like_dom_sf"/>
</dbReference>
<feature type="region of interest" description="Disordered" evidence="10">
    <location>
        <begin position="59"/>
        <end position="86"/>
    </location>
</feature>
<evidence type="ECO:0000259" key="12">
    <source>
        <dbReference type="Pfam" id="PF01343"/>
    </source>
</evidence>
<feature type="compositionally biased region" description="Low complexity" evidence="10">
    <location>
        <begin position="74"/>
        <end position="86"/>
    </location>
</feature>
<evidence type="ECO:0000256" key="7">
    <source>
        <dbReference type="ARBA" id="ARBA00022825"/>
    </source>
</evidence>
<evidence type="ECO:0000313" key="15">
    <source>
        <dbReference type="Proteomes" id="UP001295423"/>
    </source>
</evidence>
<evidence type="ECO:0000256" key="2">
    <source>
        <dbReference type="ARBA" id="ARBA00008683"/>
    </source>
</evidence>
<dbReference type="SUPFAM" id="SSF52096">
    <property type="entry name" value="ClpP/crotonase"/>
    <property type="match status" value="1"/>
</dbReference>
<feature type="compositionally biased region" description="Low complexity" evidence="10">
    <location>
        <begin position="269"/>
        <end position="278"/>
    </location>
</feature>
<keyword evidence="5" id="KW-0812">Transmembrane</keyword>
<accession>A0AAD2FEJ2</accession>
<keyword evidence="15" id="KW-1185">Reference proteome</keyword>